<feature type="chain" id="PRO_5047152231" evidence="1">
    <location>
        <begin position="22"/>
        <end position="333"/>
    </location>
</feature>
<evidence type="ECO:0000313" key="4">
    <source>
        <dbReference type="Proteomes" id="UP000595460"/>
    </source>
</evidence>
<reference evidence="3 4" key="1">
    <citation type="submission" date="2021-01" db="EMBL/GenBank/DDBJ databases">
        <title>Genome seq and assembly of Devosia sp. G19.</title>
        <authorList>
            <person name="Chhetri G."/>
        </authorList>
    </citation>
    <scope>NUCLEOTIDE SEQUENCE [LARGE SCALE GENOMIC DNA]</scope>
    <source>
        <strain evidence="3 4">G19</strain>
    </source>
</reference>
<keyword evidence="4" id="KW-1185">Reference proteome</keyword>
<organism evidence="3 4">
    <name type="scientific">Devosia oryziradicis</name>
    <dbReference type="NCBI Taxonomy" id="2801335"/>
    <lineage>
        <taxon>Bacteria</taxon>
        <taxon>Pseudomonadati</taxon>
        <taxon>Pseudomonadota</taxon>
        <taxon>Alphaproteobacteria</taxon>
        <taxon>Hyphomicrobiales</taxon>
        <taxon>Devosiaceae</taxon>
        <taxon>Devosia</taxon>
    </lineage>
</organism>
<evidence type="ECO:0000259" key="2">
    <source>
        <dbReference type="Pfam" id="PF13449"/>
    </source>
</evidence>
<dbReference type="Proteomes" id="UP000595460">
    <property type="component" value="Chromosome"/>
</dbReference>
<proteinExistence type="predicted"/>
<name>A0ABX7BYN7_9HYPH</name>
<accession>A0ABX7BYN7</accession>
<evidence type="ECO:0000256" key="1">
    <source>
        <dbReference type="SAM" id="SignalP"/>
    </source>
</evidence>
<dbReference type="PIRSF" id="PIRSF031900">
    <property type="entry name" value="UCP031900"/>
    <property type="match status" value="1"/>
</dbReference>
<dbReference type="Pfam" id="PF13449">
    <property type="entry name" value="Phytase-like"/>
    <property type="match status" value="1"/>
</dbReference>
<feature type="signal peptide" evidence="1">
    <location>
        <begin position="1"/>
        <end position="21"/>
    </location>
</feature>
<keyword evidence="1" id="KW-0732">Signal</keyword>
<protein>
    <submittedName>
        <fullName evidence="3">Esterase-like activity of phytase family protein</fullName>
    </submittedName>
</protein>
<dbReference type="InterPro" id="IPR014567">
    <property type="entry name" value="UCP031900"/>
</dbReference>
<evidence type="ECO:0000313" key="3">
    <source>
        <dbReference type="EMBL" id="QQR36921.1"/>
    </source>
</evidence>
<dbReference type="RefSeq" id="WP_201659883.1">
    <property type="nucleotide sequence ID" value="NZ_CP068047.1"/>
</dbReference>
<dbReference type="EMBL" id="CP068047">
    <property type="protein sequence ID" value="QQR36921.1"/>
    <property type="molecule type" value="Genomic_DNA"/>
</dbReference>
<gene>
    <name evidence="3" type="ORF">JI749_04650</name>
</gene>
<dbReference type="InterPro" id="IPR027372">
    <property type="entry name" value="Phytase-like_dom"/>
</dbReference>
<feature type="domain" description="Phytase-like" evidence="2">
    <location>
        <begin position="62"/>
        <end position="317"/>
    </location>
</feature>
<sequence length="333" mass="35271">MNWSRAAIVVAALAGSLPAAAAAVEVTVSASPITQFGDSHIDEPAGSLIFRGGIALVSQDDTFGGLSSLTMTGPDQQAVFVSDRGNFVSGRLAYDDAGRLFGFIGTRVEPMRNSKGDVLPRQYAKDAEAVDTVYRDGVPAAVRVGFEHLTRVADFALTDAVPGGAAREVTIPDWLSDLRTNESLEALCIAPAASPVAGSTLLLAEEALDEAGNHRGWLLGQNDKGPMSYQDSPVVSPTDCAFLPNGDLLVLERGVSMLNFVMNLRRVPAAEVRPDHLMVGELLLSAAGGTIDNMESLAVHTTPDGELRILIGSDNNFNDWQRTLLLEFALPAL</sequence>